<dbReference type="PANTHER" id="PTHR35526">
    <property type="entry name" value="ANTI-SIGMA-F FACTOR RSBW-RELATED"/>
    <property type="match status" value="1"/>
</dbReference>
<feature type="region of interest" description="Disordered" evidence="2">
    <location>
        <begin position="89"/>
        <end position="124"/>
    </location>
</feature>
<reference evidence="5" key="1">
    <citation type="submission" date="2015-11" db="EMBL/GenBank/DDBJ databases">
        <authorList>
            <person name="Varghese N."/>
        </authorList>
    </citation>
    <scope>NUCLEOTIDE SEQUENCE [LARGE SCALE GENOMIC DNA]</scope>
    <source>
        <strain evidence="5">DSM 45899</strain>
    </source>
</reference>
<protein>
    <submittedName>
        <fullName evidence="4">Serine/threonine-protein kinase RsbW</fullName>
    </submittedName>
</protein>
<dbReference type="AlphaFoldDB" id="A0A0S4QSD0"/>
<dbReference type="InterPro" id="IPR003594">
    <property type="entry name" value="HATPase_dom"/>
</dbReference>
<dbReference type="RefSeq" id="WP_091279614.1">
    <property type="nucleotide sequence ID" value="NZ_FAOZ01000014.1"/>
</dbReference>
<dbReference type="Gene3D" id="3.30.565.10">
    <property type="entry name" value="Histidine kinase-like ATPase, C-terminal domain"/>
    <property type="match status" value="1"/>
</dbReference>
<keyword evidence="1" id="KW-0723">Serine/threonine-protein kinase</keyword>
<dbReference type="CDD" id="cd16936">
    <property type="entry name" value="HATPase_RsbW-like"/>
    <property type="match status" value="1"/>
</dbReference>
<dbReference type="Proteomes" id="UP000198802">
    <property type="component" value="Unassembled WGS sequence"/>
</dbReference>
<evidence type="ECO:0000256" key="2">
    <source>
        <dbReference type="SAM" id="MobiDB-lite"/>
    </source>
</evidence>
<evidence type="ECO:0000313" key="5">
    <source>
        <dbReference type="Proteomes" id="UP000198802"/>
    </source>
</evidence>
<dbReference type="PANTHER" id="PTHR35526:SF3">
    <property type="entry name" value="ANTI-SIGMA-F FACTOR RSBW"/>
    <property type="match status" value="1"/>
</dbReference>
<proteinExistence type="predicted"/>
<feature type="compositionally biased region" description="Acidic residues" evidence="2">
    <location>
        <begin position="102"/>
        <end position="119"/>
    </location>
</feature>
<name>A0A0S4QSD0_9ACTN</name>
<dbReference type="InterPro" id="IPR036890">
    <property type="entry name" value="HATPase_C_sf"/>
</dbReference>
<accession>A0A0S4QSD0</accession>
<dbReference type="InterPro" id="IPR050267">
    <property type="entry name" value="Anti-sigma-factor_SerPK"/>
</dbReference>
<organism evidence="4 5">
    <name type="scientific">Parafrankia irregularis</name>
    <dbReference type="NCBI Taxonomy" id="795642"/>
    <lineage>
        <taxon>Bacteria</taxon>
        <taxon>Bacillati</taxon>
        <taxon>Actinomycetota</taxon>
        <taxon>Actinomycetes</taxon>
        <taxon>Frankiales</taxon>
        <taxon>Frankiaceae</taxon>
        <taxon>Parafrankia</taxon>
    </lineage>
</organism>
<evidence type="ECO:0000259" key="3">
    <source>
        <dbReference type="Pfam" id="PF13581"/>
    </source>
</evidence>
<dbReference type="EMBL" id="FAOZ01000014">
    <property type="protein sequence ID" value="CUU57708.1"/>
    <property type="molecule type" value="Genomic_DNA"/>
</dbReference>
<evidence type="ECO:0000313" key="4">
    <source>
        <dbReference type="EMBL" id="CUU57708.1"/>
    </source>
</evidence>
<dbReference type="SUPFAM" id="SSF55874">
    <property type="entry name" value="ATPase domain of HSP90 chaperone/DNA topoisomerase II/histidine kinase"/>
    <property type="match status" value="1"/>
</dbReference>
<gene>
    <name evidence="4" type="ORF">Ga0074812_11455</name>
</gene>
<keyword evidence="4" id="KW-0808">Transferase</keyword>
<keyword evidence="4" id="KW-0418">Kinase</keyword>
<sequence length="181" mass="18715">MEIKLGLSLPRDEISIPIVRRICAQALTVLGVSPDCIADVELALTEACANVLAHATAEDDYEVRVGVDNGLAVIEVVDHGGGFDVAKALEGGGASPNGDGPADSDSDSGEGEGDGDGDGAAEHLSEGGRGILLMRALMDRVRFDAVEGPHQGTRVHLEKVLTWNDRSPGAQLIRARAGGDP</sequence>
<feature type="domain" description="Histidine kinase/HSP90-like ATPase" evidence="3">
    <location>
        <begin position="14"/>
        <end position="157"/>
    </location>
</feature>
<keyword evidence="5" id="KW-1185">Reference proteome</keyword>
<evidence type="ECO:0000256" key="1">
    <source>
        <dbReference type="ARBA" id="ARBA00022527"/>
    </source>
</evidence>
<dbReference type="Pfam" id="PF13581">
    <property type="entry name" value="HATPase_c_2"/>
    <property type="match status" value="1"/>
</dbReference>
<dbReference type="GO" id="GO:0004674">
    <property type="term" value="F:protein serine/threonine kinase activity"/>
    <property type="evidence" value="ECO:0007669"/>
    <property type="project" value="UniProtKB-KW"/>
</dbReference>